<dbReference type="Gene3D" id="2.60.120.620">
    <property type="entry name" value="q2cbj1_9rhob like domain"/>
    <property type="match status" value="1"/>
</dbReference>
<organism evidence="2 3">
    <name type="scientific">Actinopolymorpha pittospori</name>
    <dbReference type="NCBI Taxonomy" id="648752"/>
    <lineage>
        <taxon>Bacteria</taxon>
        <taxon>Bacillati</taxon>
        <taxon>Actinomycetota</taxon>
        <taxon>Actinomycetes</taxon>
        <taxon>Propionibacteriales</taxon>
        <taxon>Actinopolymorphaceae</taxon>
        <taxon>Actinopolymorpha</taxon>
    </lineage>
</organism>
<dbReference type="Pfam" id="PF05721">
    <property type="entry name" value="PhyH"/>
    <property type="match status" value="1"/>
</dbReference>
<proteinExistence type="predicted"/>
<dbReference type="GO" id="GO:0016706">
    <property type="term" value="F:2-oxoglutarate-dependent dioxygenase activity"/>
    <property type="evidence" value="ECO:0007669"/>
    <property type="project" value="UniProtKB-ARBA"/>
</dbReference>
<comment type="caution">
    <text evidence="2">The sequence shown here is derived from an EMBL/GenBank/DDBJ whole genome shotgun (WGS) entry which is preliminary data.</text>
</comment>
<dbReference type="EMBL" id="JADBEM010000001">
    <property type="protein sequence ID" value="MBE1606152.1"/>
    <property type="molecule type" value="Genomic_DNA"/>
</dbReference>
<feature type="region of interest" description="Disordered" evidence="1">
    <location>
        <begin position="1"/>
        <end position="42"/>
    </location>
</feature>
<dbReference type="Proteomes" id="UP000638648">
    <property type="component" value="Unassembled WGS sequence"/>
</dbReference>
<dbReference type="SUPFAM" id="SSF51197">
    <property type="entry name" value="Clavaminate synthase-like"/>
    <property type="match status" value="1"/>
</dbReference>
<evidence type="ECO:0008006" key="4">
    <source>
        <dbReference type="Google" id="ProtNLM"/>
    </source>
</evidence>
<reference evidence="2" key="1">
    <citation type="submission" date="2020-10" db="EMBL/GenBank/DDBJ databases">
        <title>Sequencing the genomes of 1000 actinobacteria strains.</title>
        <authorList>
            <person name="Klenk H.-P."/>
        </authorList>
    </citation>
    <scope>NUCLEOTIDE SEQUENCE</scope>
    <source>
        <strain evidence="2">DSM 45354</strain>
    </source>
</reference>
<gene>
    <name evidence="2" type="ORF">HEB94_003000</name>
</gene>
<dbReference type="RefSeq" id="WP_192750331.1">
    <property type="nucleotide sequence ID" value="NZ_BAABJL010000011.1"/>
</dbReference>
<protein>
    <recommendedName>
        <fullName evidence="4">Ectoine hydroxylase-related dioxygenase, phytanoyl-CoA dioxygenase (PhyH) family</fullName>
    </recommendedName>
</protein>
<dbReference type="InterPro" id="IPR051961">
    <property type="entry name" value="Fungal_Metabolite_Diox"/>
</dbReference>
<dbReference type="AlphaFoldDB" id="A0A927R805"/>
<evidence type="ECO:0000256" key="1">
    <source>
        <dbReference type="SAM" id="MobiDB-lite"/>
    </source>
</evidence>
<keyword evidence="3" id="KW-1185">Reference proteome</keyword>
<feature type="compositionally biased region" description="Low complexity" evidence="1">
    <location>
        <begin position="1"/>
        <end position="26"/>
    </location>
</feature>
<evidence type="ECO:0000313" key="3">
    <source>
        <dbReference type="Proteomes" id="UP000638648"/>
    </source>
</evidence>
<dbReference type="PANTHER" id="PTHR37563">
    <property type="entry name" value="PHYTANOYL-COA DIOXYGENASE FAMILY PROTEIN (AFU_ORTHOLOGUE AFUA_2G03330)"/>
    <property type="match status" value="1"/>
</dbReference>
<evidence type="ECO:0000313" key="2">
    <source>
        <dbReference type="EMBL" id="MBE1606152.1"/>
    </source>
</evidence>
<name>A0A927R805_9ACTN</name>
<dbReference type="PANTHER" id="PTHR37563:SF2">
    <property type="entry name" value="PHYTANOYL-COA DIOXYGENASE FAMILY PROTEIN (AFU_ORTHOLOGUE AFUA_2G03330)"/>
    <property type="match status" value="1"/>
</dbReference>
<dbReference type="InterPro" id="IPR008775">
    <property type="entry name" value="Phytyl_CoA_dOase-like"/>
</dbReference>
<sequence length="320" mass="34039">MAAHTSATGAAATDAAGASAANTDAAETGENRGAGTLPATDGAFDGPVLDAARVDGADLDADTLTRALRTLRDAGMLVIAHAYTAEQVGRLRRSYDALLRRELGAEETARVQPTDGARHVQMQMPLVPPFSDVETVAHTVVVRILSAVLGESFHCCYYNSNTAFPGSTHQRVHRDTNPVFASEQSVPTPTTALVLNIPLCDFTVENGATEVWPGSHLIVDTAADTGPGADLTTRAQALASTRVDVPTGSVVLRDLRLWHRGVPNHSDAARSMLAVVYQRGWLAWRAPSLRVPAATWQTWPDHVRSIFAAAPVERGDHTEA</sequence>
<accession>A0A927R805</accession>